<dbReference type="GO" id="GO:0000976">
    <property type="term" value="F:transcription cis-regulatory region binding"/>
    <property type="evidence" value="ECO:0007669"/>
    <property type="project" value="TreeGrafter"/>
</dbReference>
<sequence length="337" mass="35988">MSVTSRDIAREVGLSQTTVSRALRGDPRVAPDTLARVRAAAERLAYVPDAAARWLTTGRTLTVGVVVADITNPFYPEIVEVLHAELGREGYATVLLNDPRADDLARHLRGRSVDGLIVVSATLDDGLAARLPRLGVPLVLLNRDLDEIAADRVLSDNVAGGALVVDHLLELGHRRIGLIAGPPNTSTARDREQGMRAALAARGLPLAPELRRAGSFSHHSGYQGCVELLRLPEPPTAVVCASDVVAFGALDAAKRLGVEVPRRLSIVGYDDIAMAGWEAFALTTIRQPLAQMAKRSVRLLLERLRPAGGSPPPAAPPRREVFPPHLVKRETTAAPAG</sequence>
<evidence type="ECO:0000313" key="7">
    <source>
        <dbReference type="Proteomes" id="UP000585272"/>
    </source>
</evidence>
<evidence type="ECO:0000256" key="3">
    <source>
        <dbReference type="ARBA" id="ARBA00023163"/>
    </source>
</evidence>
<accession>A0A840IAH7</accession>
<dbReference type="PANTHER" id="PTHR30146:SF109">
    <property type="entry name" value="HTH-TYPE TRANSCRIPTIONAL REGULATOR GALS"/>
    <property type="match status" value="1"/>
</dbReference>
<dbReference type="Proteomes" id="UP000585272">
    <property type="component" value="Unassembled WGS sequence"/>
</dbReference>
<proteinExistence type="predicted"/>
<gene>
    <name evidence="6" type="ORF">BDZ31_000493</name>
</gene>
<dbReference type="EMBL" id="JACHNU010000001">
    <property type="protein sequence ID" value="MBB4660920.1"/>
    <property type="molecule type" value="Genomic_DNA"/>
</dbReference>
<dbReference type="Pfam" id="PF00356">
    <property type="entry name" value="LacI"/>
    <property type="match status" value="1"/>
</dbReference>
<dbReference type="Gene3D" id="3.40.50.2300">
    <property type="match status" value="2"/>
</dbReference>
<dbReference type="InterPro" id="IPR000843">
    <property type="entry name" value="HTH_LacI"/>
</dbReference>
<evidence type="ECO:0000256" key="4">
    <source>
        <dbReference type="SAM" id="MobiDB-lite"/>
    </source>
</evidence>
<organism evidence="6 7">
    <name type="scientific">Conexibacter arvalis</name>
    <dbReference type="NCBI Taxonomy" id="912552"/>
    <lineage>
        <taxon>Bacteria</taxon>
        <taxon>Bacillati</taxon>
        <taxon>Actinomycetota</taxon>
        <taxon>Thermoleophilia</taxon>
        <taxon>Solirubrobacterales</taxon>
        <taxon>Conexibacteraceae</taxon>
        <taxon>Conexibacter</taxon>
    </lineage>
</organism>
<evidence type="ECO:0000256" key="2">
    <source>
        <dbReference type="ARBA" id="ARBA00023125"/>
    </source>
</evidence>
<comment type="caution">
    <text evidence="6">The sequence shown here is derived from an EMBL/GenBank/DDBJ whole genome shotgun (WGS) entry which is preliminary data.</text>
</comment>
<evidence type="ECO:0000259" key="5">
    <source>
        <dbReference type="PROSITE" id="PS50932"/>
    </source>
</evidence>
<dbReference type="PROSITE" id="PS50932">
    <property type="entry name" value="HTH_LACI_2"/>
    <property type="match status" value="1"/>
</dbReference>
<dbReference type="GO" id="GO:0003700">
    <property type="term" value="F:DNA-binding transcription factor activity"/>
    <property type="evidence" value="ECO:0007669"/>
    <property type="project" value="TreeGrafter"/>
</dbReference>
<feature type="compositionally biased region" description="Basic and acidic residues" evidence="4">
    <location>
        <begin position="317"/>
        <end position="331"/>
    </location>
</feature>
<dbReference type="InterPro" id="IPR028082">
    <property type="entry name" value="Peripla_BP_I"/>
</dbReference>
<dbReference type="SUPFAM" id="SSF53822">
    <property type="entry name" value="Periplasmic binding protein-like I"/>
    <property type="match status" value="1"/>
</dbReference>
<dbReference type="AlphaFoldDB" id="A0A840IAH7"/>
<evidence type="ECO:0000313" key="6">
    <source>
        <dbReference type="EMBL" id="MBB4660920.1"/>
    </source>
</evidence>
<evidence type="ECO:0000256" key="1">
    <source>
        <dbReference type="ARBA" id="ARBA00023015"/>
    </source>
</evidence>
<keyword evidence="1" id="KW-0805">Transcription regulation</keyword>
<dbReference type="SUPFAM" id="SSF47413">
    <property type="entry name" value="lambda repressor-like DNA-binding domains"/>
    <property type="match status" value="1"/>
</dbReference>
<name>A0A840IAH7_9ACTN</name>
<reference evidence="6 7" key="1">
    <citation type="submission" date="2020-08" db="EMBL/GenBank/DDBJ databases">
        <title>Genomic Encyclopedia of Archaeal and Bacterial Type Strains, Phase II (KMG-II): from individual species to whole genera.</title>
        <authorList>
            <person name="Goeker M."/>
        </authorList>
    </citation>
    <scope>NUCLEOTIDE SEQUENCE [LARGE SCALE GENOMIC DNA]</scope>
    <source>
        <strain evidence="6 7">DSM 23288</strain>
    </source>
</reference>
<dbReference type="CDD" id="cd06278">
    <property type="entry name" value="PBP1_LacI-like"/>
    <property type="match status" value="1"/>
</dbReference>
<dbReference type="CDD" id="cd01392">
    <property type="entry name" value="HTH_LacI"/>
    <property type="match status" value="1"/>
</dbReference>
<keyword evidence="7" id="KW-1185">Reference proteome</keyword>
<protein>
    <submittedName>
        <fullName evidence="6">LacI family transcriptional regulator</fullName>
    </submittedName>
</protein>
<dbReference type="SMART" id="SM00354">
    <property type="entry name" value="HTH_LACI"/>
    <property type="match status" value="1"/>
</dbReference>
<dbReference type="Pfam" id="PF13377">
    <property type="entry name" value="Peripla_BP_3"/>
    <property type="match status" value="1"/>
</dbReference>
<dbReference type="InterPro" id="IPR046335">
    <property type="entry name" value="LacI/GalR-like_sensor"/>
</dbReference>
<feature type="region of interest" description="Disordered" evidence="4">
    <location>
        <begin position="305"/>
        <end position="337"/>
    </location>
</feature>
<feature type="domain" description="HTH lacI-type" evidence="5">
    <location>
        <begin position="3"/>
        <end position="57"/>
    </location>
</feature>
<dbReference type="PANTHER" id="PTHR30146">
    <property type="entry name" value="LACI-RELATED TRANSCRIPTIONAL REPRESSOR"/>
    <property type="match status" value="1"/>
</dbReference>
<dbReference type="RefSeq" id="WP_183338638.1">
    <property type="nucleotide sequence ID" value="NZ_JACHNU010000001.1"/>
</dbReference>
<keyword evidence="3" id="KW-0804">Transcription</keyword>
<keyword evidence="2" id="KW-0238">DNA-binding</keyword>
<dbReference type="Gene3D" id="1.10.260.40">
    <property type="entry name" value="lambda repressor-like DNA-binding domains"/>
    <property type="match status" value="1"/>
</dbReference>
<dbReference type="InterPro" id="IPR010982">
    <property type="entry name" value="Lambda_DNA-bd_dom_sf"/>
</dbReference>